<dbReference type="PROSITE" id="PS01124">
    <property type="entry name" value="HTH_ARAC_FAMILY_2"/>
    <property type="match status" value="1"/>
</dbReference>
<name>A0A921L1U6_9BACT</name>
<feature type="transmembrane region" description="Helical" evidence="1">
    <location>
        <begin position="6"/>
        <end position="29"/>
    </location>
</feature>
<dbReference type="AlphaFoldDB" id="A0A921L1U6"/>
<comment type="caution">
    <text evidence="3">The sequence shown here is derived from an EMBL/GenBank/DDBJ whole genome shotgun (WGS) entry which is preliminary data.</text>
</comment>
<evidence type="ECO:0000259" key="2">
    <source>
        <dbReference type="PROSITE" id="PS01124"/>
    </source>
</evidence>
<protein>
    <submittedName>
        <fullName evidence="3">AraC family transcriptional regulator</fullName>
    </submittedName>
</protein>
<keyword evidence="1" id="KW-0812">Transmembrane</keyword>
<dbReference type="GO" id="GO:0003700">
    <property type="term" value="F:DNA-binding transcription factor activity"/>
    <property type="evidence" value="ECO:0007669"/>
    <property type="project" value="InterPro"/>
</dbReference>
<feature type="transmembrane region" description="Helical" evidence="1">
    <location>
        <begin position="145"/>
        <end position="171"/>
    </location>
</feature>
<dbReference type="EMBL" id="DYVS01000299">
    <property type="protein sequence ID" value="HJF72218.1"/>
    <property type="molecule type" value="Genomic_DNA"/>
</dbReference>
<reference evidence="3" key="1">
    <citation type="journal article" date="2021" name="PeerJ">
        <title>Extensive microbial diversity within the chicken gut microbiome revealed by metagenomics and culture.</title>
        <authorList>
            <person name="Gilroy R."/>
            <person name="Ravi A."/>
            <person name="Getino M."/>
            <person name="Pursley I."/>
            <person name="Horton D.L."/>
            <person name="Alikhan N.F."/>
            <person name="Baker D."/>
            <person name="Gharbi K."/>
            <person name="Hall N."/>
            <person name="Watson M."/>
            <person name="Adriaenssens E.M."/>
            <person name="Foster-Nyarko E."/>
            <person name="Jarju S."/>
            <person name="Secka A."/>
            <person name="Antonio M."/>
            <person name="Oren A."/>
            <person name="Chaudhuri R.R."/>
            <person name="La Ragione R."/>
            <person name="Hildebrand F."/>
            <person name="Pallen M.J."/>
        </authorList>
    </citation>
    <scope>NUCLEOTIDE SEQUENCE</scope>
    <source>
        <strain evidence="3">6966</strain>
    </source>
</reference>
<accession>A0A921L1U6</accession>
<feature type="non-terminal residue" evidence="3">
    <location>
        <position position="1"/>
    </location>
</feature>
<dbReference type="Pfam" id="PF12833">
    <property type="entry name" value="HTH_18"/>
    <property type="match status" value="1"/>
</dbReference>
<sequence>CMSMQTWISILTNLFPVISALTCCLLMILTYKDSVREEERYLKRGLFFFYFSVAFGWACVIVYTWSPRLFVYLNSLCYCSFIMMSVTFYHVVFWLTRVDSSERFSLRHYGLPVMIPFALLVWSLFVPLDVQVMIVAVDSPMEEVYFYFTRFFTSQLMVAFLFCLCYTLLGLKRLFRYWRVMRERSGDMKEPPLRWLGSVLLLFLVSLCMPLLEPLFAESYWIDFLPIGILLVQFSIISYNIIVGNYVLCPCERSLSGDRSVIKKPSLLNKERFEKYMQEDKPYLNPELKITDLTGELQTNRTYLSTFINRTYGMNFKAYINDCRLREMEALLADSTYAGESMTGLAIRAGFGCYHSYRRAKKRNITNF</sequence>
<dbReference type="GO" id="GO:0043565">
    <property type="term" value="F:sequence-specific DNA binding"/>
    <property type="evidence" value="ECO:0007669"/>
    <property type="project" value="InterPro"/>
</dbReference>
<evidence type="ECO:0000313" key="4">
    <source>
        <dbReference type="Proteomes" id="UP000742098"/>
    </source>
</evidence>
<keyword evidence="1" id="KW-1133">Transmembrane helix</keyword>
<dbReference type="InterPro" id="IPR018060">
    <property type="entry name" value="HTH_AraC"/>
</dbReference>
<keyword evidence="1" id="KW-0472">Membrane</keyword>
<evidence type="ECO:0000256" key="1">
    <source>
        <dbReference type="SAM" id="Phobius"/>
    </source>
</evidence>
<dbReference type="SMART" id="SM00342">
    <property type="entry name" value="HTH_ARAC"/>
    <property type="match status" value="1"/>
</dbReference>
<feature type="transmembrane region" description="Helical" evidence="1">
    <location>
        <begin position="224"/>
        <end position="249"/>
    </location>
</feature>
<evidence type="ECO:0000313" key="3">
    <source>
        <dbReference type="EMBL" id="HJF72218.1"/>
    </source>
</evidence>
<gene>
    <name evidence="3" type="ORF">K8V05_15825</name>
</gene>
<reference evidence="3" key="2">
    <citation type="submission" date="2021-09" db="EMBL/GenBank/DDBJ databases">
        <authorList>
            <person name="Gilroy R."/>
        </authorList>
    </citation>
    <scope>NUCLEOTIDE SEQUENCE</scope>
    <source>
        <strain evidence="3">6966</strain>
    </source>
</reference>
<organism evidence="3 4">
    <name type="scientific">Butyricimonas virosa</name>
    <dbReference type="NCBI Taxonomy" id="544645"/>
    <lineage>
        <taxon>Bacteria</taxon>
        <taxon>Pseudomonadati</taxon>
        <taxon>Bacteroidota</taxon>
        <taxon>Bacteroidia</taxon>
        <taxon>Bacteroidales</taxon>
        <taxon>Odoribacteraceae</taxon>
        <taxon>Butyricimonas</taxon>
    </lineage>
</organism>
<feature type="domain" description="HTH araC/xylS-type" evidence="2">
    <location>
        <begin position="271"/>
        <end position="368"/>
    </location>
</feature>
<dbReference type="Gene3D" id="1.10.10.60">
    <property type="entry name" value="Homeodomain-like"/>
    <property type="match status" value="1"/>
</dbReference>
<feature type="transmembrane region" description="Helical" evidence="1">
    <location>
        <begin position="192"/>
        <end position="212"/>
    </location>
</feature>
<feature type="transmembrane region" description="Helical" evidence="1">
    <location>
        <begin position="71"/>
        <end position="96"/>
    </location>
</feature>
<proteinExistence type="predicted"/>
<dbReference type="Proteomes" id="UP000742098">
    <property type="component" value="Unassembled WGS sequence"/>
</dbReference>
<feature type="transmembrane region" description="Helical" evidence="1">
    <location>
        <begin position="41"/>
        <end position="65"/>
    </location>
</feature>